<feature type="compositionally biased region" description="Low complexity" evidence="1">
    <location>
        <begin position="323"/>
        <end position="336"/>
    </location>
</feature>
<dbReference type="Pfam" id="PF18845">
    <property type="entry name" value="baeRF_family3"/>
    <property type="match status" value="1"/>
</dbReference>
<sequence>MSPRTRPKAGGSPVALRTRDIADLAITSGFPCISVLLPTKPSPRMTREDRSRLDDLVRDVEHTLAERGVMNRSALLDKLAEQVDRAGDQPTDLGLCIYVNRAVARSFRLPQSVTARAVVESTFATRPLIAALHRMPPHAVLLLHPTCAHLYASEDGGLRPVGRSEPFGSGRPIRVPGAGQPGAAEARTELMARFLRKVDRMLGDYRADHPSPLVLVGPPRLLEEFCSLSANLERLAGRVDDRDCATALDLALAGITSVEAYLRTRRDDALALLRQAESDRPTDVASGIEQCWRALGRRLPAMLLVEENFISPGTTAPGRGAPANSSGNASGDASGAGDVHDLVDDLMEQVILMGGQLALVADGDLANHDRIALVLRR</sequence>
<dbReference type="Proteomes" id="UP000597341">
    <property type="component" value="Unassembled WGS sequence"/>
</dbReference>
<reference evidence="3" key="1">
    <citation type="journal article" date="2019" name="Int. J. Syst. Evol. Microbiol.">
        <title>The Global Catalogue of Microorganisms (GCM) 10K type strain sequencing project: providing services to taxonomists for standard genome sequencing and annotation.</title>
        <authorList>
            <consortium name="The Broad Institute Genomics Platform"/>
            <consortium name="The Broad Institute Genome Sequencing Center for Infectious Disease"/>
            <person name="Wu L."/>
            <person name="Ma J."/>
        </authorList>
    </citation>
    <scope>NUCLEOTIDE SEQUENCE [LARGE SCALE GENOMIC DNA]</scope>
    <source>
        <strain evidence="3">CGMCC 1.12791</strain>
    </source>
</reference>
<proteinExistence type="predicted"/>
<name>A0ABQ3HJQ9_9ACTN</name>
<comment type="caution">
    <text evidence="2">The sequence shown here is derived from an EMBL/GenBank/DDBJ whole genome shotgun (WGS) entry which is preliminary data.</text>
</comment>
<keyword evidence="3" id="KW-1185">Reference proteome</keyword>
<evidence type="ECO:0000313" key="2">
    <source>
        <dbReference type="EMBL" id="GHE17155.1"/>
    </source>
</evidence>
<evidence type="ECO:0000313" key="3">
    <source>
        <dbReference type="Proteomes" id="UP000597341"/>
    </source>
</evidence>
<accession>A0ABQ3HJQ9</accession>
<organism evidence="2 3">
    <name type="scientific">Nocardioides flavus</name>
    <name type="common">ex Wang et al. 2016</name>
    <dbReference type="NCBI Taxonomy" id="2058780"/>
    <lineage>
        <taxon>Bacteria</taxon>
        <taxon>Bacillati</taxon>
        <taxon>Actinomycetota</taxon>
        <taxon>Actinomycetes</taxon>
        <taxon>Propionibacteriales</taxon>
        <taxon>Nocardioidaceae</taxon>
        <taxon>Nocardioides</taxon>
    </lineage>
</organism>
<dbReference type="InterPro" id="IPR041289">
    <property type="entry name" value="Bact_RF_family3"/>
</dbReference>
<gene>
    <name evidence="2" type="ORF">GCM10011376_17650</name>
</gene>
<protein>
    <submittedName>
        <fullName evidence="2">Uncharacterized protein</fullName>
    </submittedName>
</protein>
<evidence type="ECO:0000256" key="1">
    <source>
        <dbReference type="SAM" id="MobiDB-lite"/>
    </source>
</evidence>
<dbReference type="RefSeq" id="WP_169701887.1">
    <property type="nucleotide sequence ID" value="NZ_BNAD01000004.1"/>
</dbReference>
<feature type="region of interest" description="Disordered" evidence="1">
    <location>
        <begin position="314"/>
        <end position="336"/>
    </location>
</feature>
<dbReference type="EMBL" id="BNAD01000004">
    <property type="protein sequence ID" value="GHE17155.1"/>
    <property type="molecule type" value="Genomic_DNA"/>
</dbReference>